<organism evidence="2 3">
    <name type="scientific">Thalassotalea marina</name>
    <dbReference type="NCBI Taxonomy" id="1673741"/>
    <lineage>
        <taxon>Bacteria</taxon>
        <taxon>Pseudomonadati</taxon>
        <taxon>Pseudomonadota</taxon>
        <taxon>Gammaproteobacteria</taxon>
        <taxon>Alteromonadales</taxon>
        <taxon>Colwelliaceae</taxon>
        <taxon>Thalassotalea</taxon>
    </lineage>
</organism>
<dbReference type="RefSeq" id="WP_189772627.1">
    <property type="nucleotide sequence ID" value="NZ_BNCK01000008.1"/>
</dbReference>
<evidence type="ECO:0000313" key="2">
    <source>
        <dbReference type="EMBL" id="GHG00829.1"/>
    </source>
</evidence>
<proteinExistence type="predicted"/>
<feature type="chain" id="PRO_5037525270" description="Rap1a immunity protein domain-containing protein" evidence="1">
    <location>
        <begin position="22"/>
        <end position="138"/>
    </location>
</feature>
<evidence type="ECO:0000256" key="1">
    <source>
        <dbReference type="SAM" id="SignalP"/>
    </source>
</evidence>
<evidence type="ECO:0000313" key="3">
    <source>
        <dbReference type="Proteomes" id="UP000623842"/>
    </source>
</evidence>
<feature type="signal peptide" evidence="1">
    <location>
        <begin position="1"/>
        <end position="21"/>
    </location>
</feature>
<evidence type="ECO:0008006" key="4">
    <source>
        <dbReference type="Google" id="ProtNLM"/>
    </source>
</evidence>
<keyword evidence="3" id="KW-1185">Reference proteome</keyword>
<gene>
    <name evidence="2" type="ORF">GCM10017161_31670</name>
</gene>
<name>A0A919BMN8_9GAMM</name>
<dbReference type="Proteomes" id="UP000623842">
    <property type="component" value="Unassembled WGS sequence"/>
</dbReference>
<keyword evidence="1" id="KW-0732">Signal</keyword>
<protein>
    <recommendedName>
        <fullName evidence="4">Rap1a immunity protein domain-containing protein</fullName>
    </recommendedName>
</protein>
<sequence>MRNLSIAVLLVVFSYIPTSSAGQFSADAFIAECLSDSINAEQKQKCRGFFYGLISKKQNLLTRDETDGVVDRAMNNRTPTASYAAVTKRTLGVDEICVPSDLSYDDFKKEFDQYKEHTKKDILTVESITAALAKAYSC</sequence>
<comment type="caution">
    <text evidence="2">The sequence shown here is derived from an EMBL/GenBank/DDBJ whole genome shotgun (WGS) entry which is preliminary data.</text>
</comment>
<dbReference type="EMBL" id="BNCK01000008">
    <property type="protein sequence ID" value="GHG00829.1"/>
    <property type="molecule type" value="Genomic_DNA"/>
</dbReference>
<reference evidence="2" key="1">
    <citation type="journal article" date="2014" name="Int. J. Syst. Evol. Microbiol.">
        <title>Complete genome sequence of Corynebacterium casei LMG S-19264T (=DSM 44701T), isolated from a smear-ripened cheese.</title>
        <authorList>
            <consortium name="US DOE Joint Genome Institute (JGI-PGF)"/>
            <person name="Walter F."/>
            <person name="Albersmeier A."/>
            <person name="Kalinowski J."/>
            <person name="Ruckert C."/>
        </authorList>
    </citation>
    <scope>NUCLEOTIDE SEQUENCE</scope>
    <source>
        <strain evidence="2">KCTC 42731</strain>
    </source>
</reference>
<reference evidence="2" key="2">
    <citation type="submission" date="2020-09" db="EMBL/GenBank/DDBJ databases">
        <authorList>
            <person name="Sun Q."/>
            <person name="Kim S."/>
        </authorList>
    </citation>
    <scope>NUCLEOTIDE SEQUENCE</scope>
    <source>
        <strain evidence="2">KCTC 42731</strain>
    </source>
</reference>
<dbReference type="AlphaFoldDB" id="A0A919BMN8"/>
<accession>A0A919BMN8</accession>